<accession>A0A3R8PKF4</accession>
<proteinExistence type="predicted"/>
<protein>
    <submittedName>
        <fullName evidence="1">Uncharacterized protein</fullName>
    </submittedName>
</protein>
<comment type="caution">
    <text evidence="1">The sequence shown here is derived from an EMBL/GenBank/DDBJ whole genome shotgun (WGS) entry which is preliminary data.</text>
</comment>
<evidence type="ECO:0000313" key="2">
    <source>
        <dbReference type="Proteomes" id="UP000278422"/>
    </source>
</evidence>
<evidence type="ECO:0000313" key="1">
    <source>
        <dbReference type="EMBL" id="RRQ04097.1"/>
    </source>
</evidence>
<name>A0A3R8PKF4_9CORY</name>
<keyword evidence="2" id="KW-1185">Reference proteome</keyword>
<sequence length="317" mass="31152">MVTVGDVAAERSSVDRSREATVADLRARIARMSGGTGALPASPSVARAAGGVEVREVSPGGSTPTGSVGVVPGGVVQGGAGQGDDAAPGARRTAPVPAWLGGHLAAGGLPRGAVTVAADCPPVLVDLLTAVTAAGGCAGVVGYPRLALAAVEAAGGDVGRIVVVPDPAPHAEAVVATLVEGLDLLIYAPAGRRVPPTAARPVEARLRRSRCAFVVCGGDDVWPHARLRMAVRSTGVVGLGRGSGRIRGVEVEVSVHGRDQPPHTFTGVAGRDVLRVADEGARVARVGAAGVGGGVRADRAGVGAAAARTGTDGAVAQ</sequence>
<dbReference type="Proteomes" id="UP000278422">
    <property type="component" value="Unassembled WGS sequence"/>
</dbReference>
<dbReference type="EMBL" id="PQNQ01000011">
    <property type="protein sequence ID" value="RRQ04097.1"/>
    <property type="molecule type" value="Genomic_DNA"/>
</dbReference>
<organism evidence="1 2">
    <name type="scientific">Corynebacterium bovis</name>
    <dbReference type="NCBI Taxonomy" id="36808"/>
    <lineage>
        <taxon>Bacteria</taxon>
        <taxon>Bacillati</taxon>
        <taxon>Actinomycetota</taxon>
        <taxon>Actinomycetes</taxon>
        <taxon>Mycobacteriales</taxon>
        <taxon>Corynebacteriaceae</taxon>
        <taxon>Corynebacterium</taxon>
    </lineage>
</organism>
<reference evidence="1 2" key="1">
    <citation type="submission" date="2018-01" db="EMBL/GenBank/DDBJ databases">
        <title>Twenty Corynebacterium bovis Genomes.</title>
        <authorList>
            <person name="Gulvik C.A."/>
        </authorList>
    </citation>
    <scope>NUCLEOTIDE SEQUENCE [LARGE SCALE GENOMIC DNA]</scope>
    <source>
        <strain evidence="1 2">16-2004</strain>
    </source>
</reference>
<dbReference type="AlphaFoldDB" id="A0A3R8PKF4"/>
<gene>
    <name evidence="1" type="ORF">CXF42_05110</name>
</gene>